<protein>
    <submittedName>
        <fullName evidence="2">Uncharacterized protein</fullName>
    </submittedName>
</protein>
<feature type="transmembrane region" description="Helical" evidence="1">
    <location>
        <begin position="12"/>
        <end position="35"/>
    </location>
</feature>
<sequence>MCDEVTDRMFFYATIGILFCYTLLLIGFFMGWCTLIPSKFHSQKELPFASIRSPRRNTRLSGIESISSSTSLEIVRGLTQERSAMQKKCSLPVPLRENRLIDDYLHPKYSLPPRNIDVLQRTWEYDAFLRVPAKPSRSESIPCEARIERLRQKVSECRIQIDEHSVLI</sequence>
<evidence type="ECO:0000313" key="2">
    <source>
        <dbReference type="EMBL" id="CAJ0582290.1"/>
    </source>
</evidence>
<name>A0AA36GEG3_9BILA</name>
<evidence type="ECO:0000256" key="1">
    <source>
        <dbReference type="SAM" id="Phobius"/>
    </source>
</evidence>
<comment type="caution">
    <text evidence="2">The sequence shown here is derived from an EMBL/GenBank/DDBJ whole genome shotgun (WGS) entry which is preliminary data.</text>
</comment>
<keyword evidence="1" id="KW-1133">Transmembrane helix</keyword>
<feature type="non-terminal residue" evidence="2">
    <location>
        <position position="1"/>
    </location>
</feature>
<evidence type="ECO:0000313" key="3">
    <source>
        <dbReference type="Proteomes" id="UP001177023"/>
    </source>
</evidence>
<proteinExistence type="predicted"/>
<keyword evidence="1" id="KW-0472">Membrane</keyword>
<dbReference type="AlphaFoldDB" id="A0AA36GEG3"/>
<gene>
    <name evidence="2" type="ORF">MSPICULIGERA_LOCUS20429</name>
</gene>
<keyword evidence="1" id="KW-0812">Transmembrane</keyword>
<reference evidence="2" key="1">
    <citation type="submission" date="2023-06" db="EMBL/GenBank/DDBJ databases">
        <authorList>
            <person name="Delattre M."/>
        </authorList>
    </citation>
    <scope>NUCLEOTIDE SEQUENCE</scope>
    <source>
        <strain evidence="2">AF72</strain>
    </source>
</reference>
<accession>A0AA36GEG3</accession>
<organism evidence="2 3">
    <name type="scientific">Mesorhabditis spiculigera</name>
    <dbReference type="NCBI Taxonomy" id="96644"/>
    <lineage>
        <taxon>Eukaryota</taxon>
        <taxon>Metazoa</taxon>
        <taxon>Ecdysozoa</taxon>
        <taxon>Nematoda</taxon>
        <taxon>Chromadorea</taxon>
        <taxon>Rhabditida</taxon>
        <taxon>Rhabditina</taxon>
        <taxon>Rhabditomorpha</taxon>
        <taxon>Rhabditoidea</taxon>
        <taxon>Rhabditidae</taxon>
        <taxon>Mesorhabditinae</taxon>
        <taxon>Mesorhabditis</taxon>
    </lineage>
</organism>
<dbReference type="EMBL" id="CATQJA010002664">
    <property type="protein sequence ID" value="CAJ0582290.1"/>
    <property type="molecule type" value="Genomic_DNA"/>
</dbReference>
<dbReference type="Proteomes" id="UP001177023">
    <property type="component" value="Unassembled WGS sequence"/>
</dbReference>
<keyword evidence="3" id="KW-1185">Reference proteome</keyword>